<protein>
    <submittedName>
        <fullName evidence="1">Uncharacterized protein</fullName>
    </submittedName>
</protein>
<gene>
    <name evidence="1" type="ORF">AB1Y20_002149</name>
</gene>
<dbReference type="AlphaFoldDB" id="A0AB34J7N1"/>
<accession>A0AB34J7N1</accession>
<name>A0AB34J7N1_PRYPA</name>
<organism evidence="1 2">
    <name type="scientific">Prymnesium parvum</name>
    <name type="common">Toxic golden alga</name>
    <dbReference type="NCBI Taxonomy" id="97485"/>
    <lineage>
        <taxon>Eukaryota</taxon>
        <taxon>Haptista</taxon>
        <taxon>Haptophyta</taxon>
        <taxon>Prymnesiophyceae</taxon>
        <taxon>Prymnesiales</taxon>
        <taxon>Prymnesiaceae</taxon>
        <taxon>Prymnesium</taxon>
    </lineage>
</organism>
<dbReference type="EMBL" id="JBGBPQ010000011">
    <property type="protein sequence ID" value="KAL1515527.1"/>
    <property type="molecule type" value="Genomic_DNA"/>
</dbReference>
<reference evidence="1 2" key="1">
    <citation type="journal article" date="2024" name="Science">
        <title>Giant polyketide synthase enzymes in the biosynthesis of giant marine polyether toxins.</title>
        <authorList>
            <person name="Fallon T.R."/>
            <person name="Shende V.V."/>
            <person name="Wierzbicki I.H."/>
            <person name="Pendleton A.L."/>
            <person name="Watervoot N.F."/>
            <person name="Auber R.P."/>
            <person name="Gonzalez D.J."/>
            <person name="Wisecaver J.H."/>
            <person name="Moore B.S."/>
        </authorList>
    </citation>
    <scope>NUCLEOTIDE SEQUENCE [LARGE SCALE GENOMIC DNA]</scope>
    <source>
        <strain evidence="1 2">12B1</strain>
    </source>
</reference>
<dbReference type="Proteomes" id="UP001515480">
    <property type="component" value="Unassembled WGS sequence"/>
</dbReference>
<evidence type="ECO:0000313" key="1">
    <source>
        <dbReference type="EMBL" id="KAL1515527.1"/>
    </source>
</evidence>
<sequence>MLSLLLPLAASAVLPGAQRPAAPPHPCSTSSASPRRMCTRREAAALLGGVGAITASRFPAAARVPGSQDVAEAMAQIQDAAEALRALRRDWEAYAVIDSEGRAGNIDAARRVLGGVAPQRGEAAIAVAKVTPLYRIDGAFAAVRKAALEGNEAWGASLDIEDFVETSEDIVLALKKADDSFYGVVFASKGSTMLSSIYREARSSVDQAVVDFDRIMRMLKDAGAPGF</sequence>
<evidence type="ECO:0000313" key="2">
    <source>
        <dbReference type="Proteomes" id="UP001515480"/>
    </source>
</evidence>
<keyword evidence="2" id="KW-1185">Reference proteome</keyword>
<proteinExistence type="predicted"/>
<comment type="caution">
    <text evidence="1">The sequence shown here is derived from an EMBL/GenBank/DDBJ whole genome shotgun (WGS) entry which is preliminary data.</text>
</comment>